<reference evidence="1 2" key="1">
    <citation type="journal article" date="2014" name="Am. J. Bot.">
        <title>Genome assembly and annotation for red clover (Trifolium pratense; Fabaceae).</title>
        <authorList>
            <person name="Istvanek J."/>
            <person name="Jaros M."/>
            <person name="Krenek A."/>
            <person name="Repkova J."/>
        </authorList>
    </citation>
    <scope>NUCLEOTIDE SEQUENCE [LARGE SCALE GENOMIC DNA]</scope>
    <source>
        <strain evidence="2">cv. Tatra</strain>
        <tissue evidence="1">Young leaves</tissue>
    </source>
</reference>
<evidence type="ECO:0000313" key="2">
    <source>
        <dbReference type="Proteomes" id="UP000236291"/>
    </source>
</evidence>
<dbReference type="GO" id="GO:0032259">
    <property type="term" value="P:methylation"/>
    <property type="evidence" value="ECO:0007669"/>
    <property type="project" value="UniProtKB-KW"/>
</dbReference>
<sequence length="251" mass="28666">GPFLSEASRIYQLTHVQEAHPKKSLSKNIGQSTNVLLNLFQRPDLEFGIFAFVFDLSTEDFQSKAILQMTFHGTEEHYNEILYFFPDTIKLPLKLYTIISREQVYQMQEMTGDENRLSYLTKNLGLKLMGINALLIADYKEAWPVTVKPSSNNGCNKPLHCNRNVVGQGWLVLLGIALLKPPVVCLIDVACRKLFGNGRDETVIPELTPNHARVLIPFYKDLELLCVEERRFGSVIKCKNRFTNSQEFTHS</sequence>
<feature type="non-terminal residue" evidence="1">
    <location>
        <position position="1"/>
    </location>
</feature>
<dbReference type="ExpressionAtlas" id="A0A2K3N4K3">
    <property type="expression patterns" value="baseline"/>
</dbReference>
<reference evidence="1 2" key="2">
    <citation type="journal article" date="2017" name="Front. Plant Sci.">
        <title>Gene Classification and Mining of Molecular Markers Useful in Red Clover (Trifolium pratense) Breeding.</title>
        <authorList>
            <person name="Istvanek J."/>
            <person name="Dluhosova J."/>
            <person name="Dluhos P."/>
            <person name="Patkova L."/>
            <person name="Nedelnik J."/>
            <person name="Repkova J."/>
        </authorList>
    </citation>
    <scope>NUCLEOTIDE SEQUENCE [LARGE SCALE GENOMIC DNA]</scope>
    <source>
        <strain evidence="2">cv. Tatra</strain>
        <tissue evidence="1">Young leaves</tissue>
    </source>
</reference>
<dbReference type="GO" id="GO:0008168">
    <property type="term" value="F:methyltransferase activity"/>
    <property type="evidence" value="ECO:0007669"/>
    <property type="project" value="UniProtKB-KW"/>
</dbReference>
<evidence type="ECO:0000313" key="1">
    <source>
        <dbReference type="EMBL" id="PNX97968.1"/>
    </source>
</evidence>
<keyword evidence="1" id="KW-0808">Transferase</keyword>
<gene>
    <name evidence="1" type="ORF">L195_g021208</name>
</gene>
<dbReference type="Proteomes" id="UP000236291">
    <property type="component" value="Unassembled WGS sequence"/>
</dbReference>
<dbReference type="AlphaFoldDB" id="A0A2K3N4K3"/>
<dbReference type="EMBL" id="ASHM01016135">
    <property type="protein sequence ID" value="PNX97968.1"/>
    <property type="molecule type" value="Genomic_DNA"/>
</dbReference>
<keyword evidence="1" id="KW-0489">Methyltransferase</keyword>
<name>A0A2K3N4K3_TRIPR</name>
<protein>
    <submittedName>
        <fullName evidence="1">Lysine-specific histone demethylase-like protein</fullName>
    </submittedName>
</protein>
<dbReference type="STRING" id="57577.A0A2K3N4K3"/>
<organism evidence="1 2">
    <name type="scientific">Trifolium pratense</name>
    <name type="common">Red clover</name>
    <dbReference type="NCBI Taxonomy" id="57577"/>
    <lineage>
        <taxon>Eukaryota</taxon>
        <taxon>Viridiplantae</taxon>
        <taxon>Streptophyta</taxon>
        <taxon>Embryophyta</taxon>
        <taxon>Tracheophyta</taxon>
        <taxon>Spermatophyta</taxon>
        <taxon>Magnoliopsida</taxon>
        <taxon>eudicotyledons</taxon>
        <taxon>Gunneridae</taxon>
        <taxon>Pentapetalae</taxon>
        <taxon>rosids</taxon>
        <taxon>fabids</taxon>
        <taxon>Fabales</taxon>
        <taxon>Fabaceae</taxon>
        <taxon>Papilionoideae</taxon>
        <taxon>50 kb inversion clade</taxon>
        <taxon>NPAAA clade</taxon>
        <taxon>Hologalegina</taxon>
        <taxon>IRL clade</taxon>
        <taxon>Trifolieae</taxon>
        <taxon>Trifolium</taxon>
    </lineage>
</organism>
<accession>A0A2K3N4K3</accession>
<proteinExistence type="predicted"/>
<comment type="caution">
    <text evidence="1">The sequence shown here is derived from an EMBL/GenBank/DDBJ whole genome shotgun (WGS) entry which is preliminary data.</text>
</comment>